<keyword evidence="3" id="KW-1185">Reference proteome</keyword>
<accession>C5KXY5</accession>
<protein>
    <submittedName>
        <fullName evidence="2">Uncharacterized protein</fullName>
    </submittedName>
</protein>
<keyword evidence="1" id="KW-0732">Signal</keyword>
<name>C5KXY5_PERM5</name>
<dbReference type="InParanoid" id="C5KXY5"/>
<reference evidence="2 3" key="1">
    <citation type="submission" date="2008-07" db="EMBL/GenBank/DDBJ databases">
        <authorList>
            <person name="El-Sayed N."/>
            <person name="Caler E."/>
            <person name="Inman J."/>
            <person name="Amedeo P."/>
            <person name="Hass B."/>
            <person name="Wortman J."/>
        </authorList>
    </citation>
    <scope>NUCLEOTIDE SEQUENCE [LARGE SCALE GENOMIC DNA]</scope>
    <source>
        <strain evidence="3">ATCC 50983 / TXsc</strain>
    </source>
</reference>
<dbReference type="RefSeq" id="XP_002778863.1">
    <property type="nucleotide sequence ID" value="XM_002778817.1"/>
</dbReference>
<gene>
    <name evidence="2" type="ORF">Pmar_PMAR001644</name>
</gene>
<sequence>MIIGISTTLALLTINAEAIRNSTSNNQFRGTIQASAQQPPMNGTSFLEETSGVSEVAYGQGRYFNVQCMESHCGAQLNDCLDETDESIDPAYNRDKKEIHESQCGIILTCLWHEEQQEETKEKTEDQDSSGKLSPLATKALAFARSARRMQGADHCTDGITPLDESRLEGSLMKCATDFGCQRTKTADPAEQAAGGVIPGEKKVIQEVAQGKSMVEIESAEMRPAMISFESIDTDCLQNTCNYELGNCDQ</sequence>
<dbReference type="Proteomes" id="UP000007800">
    <property type="component" value="Unassembled WGS sequence"/>
</dbReference>
<evidence type="ECO:0000256" key="1">
    <source>
        <dbReference type="SAM" id="SignalP"/>
    </source>
</evidence>
<dbReference type="EMBL" id="GG677276">
    <property type="protein sequence ID" value="EER10658.1"/>
    <property type="molecule type" value="Genomic_DNA"/>
</dbReference>
<evidence type="ECO:0000313" key="3">
    <source>
        <dbReference type="Proteomes" id="UP000007800"/>
    </source>
</evidence>
<evidence type="ECO:0000313" key="2">
    <source>
        <dbReference type="EMBL" id="EER10658.1"/>
    </source>
</evidence>
<organism evidence="3">
    <name type="scientific">Perkinsus marinus (strain ATCC 50983 / TXsc)</name>
    <dbReference type="NCBI Taxonomy" id="423536"/>
    <lineage>
        <taxon>Eukaryota</taxon>
        <taxon>Sar</taxon>
        <taxon>Alveolata</taxon>
        <taxon>Perkinsozoa</taxon>
        <taxon>Perkinsea</taxon>
        <taxon>Perkinsida</taxon>
        <taxon>Perkinsidae</taxon>
        <taxon>Perkinsus</taxon>
    </lineage>
</organism>
<dbReference type="OrthoDB" id="442574at2759"/>
<dbReference type="AlphaFoldDB" id="C5KXY5"/>
<proteinExistence type="predicted"/>
<feature type="signal peptide" evidence="1">
    <location>
        <begin position="1"/>
        <end position="18"/>
    </location>
</feature>
<feature type="chain" id="PRO_5002954412" evidence="1">
    <location>
        <begin position="19"/>
        <end position="250"/>
    </location>
</feature>
<dbReference type="GeneID" id="9038881"/>
<feature type="non-terminal residue" evidence="2">
    <location>
        <position position="250"/>
    </location>
</feature>